<dbReference type="AlphaFoldDB" id="A0A1Z5IEY4"/>
<evidence type="ECO:0000313" key="3">
    <source>
        <dbReference type="Proteomes" id="UP000198374"/>
    </source>
</evidence>
<dbReference type="EMBL" id="BCMF01000010">
    <property type="protein sequence ID" value="GAX00001.1"/>
    <property type="molecule type" value="Genomic_DNA"/>
</dbReference>
<feature type="signal peptide" evidence="1">
    <location>
        <begin position="1"/>
        <end position="25"/>
    </location>
</feature>
<evidence type="ECO:0000313" key="2">
    <source>
        <dbReference type="EMBL" id="GAX00001.1"/>
    </source>
</evidence>
<keyword evidence="1" id="KW-0732">Signal</keyword>
<gene>
    <name evidence="2" type="ORF">IWT30_01980</name>
</gene>
<proteinExistence type="predicted"/>
<organism evidence="2 3">
    <name type="scientific">Secundilactobacillus mixtipabuli</name>
    <dbReference type="NCBI Taxonomy" id="1435342"/>
    <lineage>
        <taxon>Bacteria</taxon>
        <taxon>Bacillati</taxon>
        <taxon>Bacillota</taxon>
        <taxon>Bacilli</taxon>
        <taxon>Lactobacillales</taxon>
        <taxon>Lactobacillaceae</taxon>
        <taxon>Secundilactobacillus</taxon>
    </lineage>
</organism>
<dbReference type="Proteomes" id="UP000198374">
    <property type="component" value="Unassembled WGS sequence"/>
</dbReference>
<reference evidence="2 3" key="1">
    <citation type="submission" date="2015-11" db="EMBL/GenBank/DDBJ databases">
        <title>Draft genome sequences of new species of the genus Lactobacillus isolated from orchardgrass silage.</title>
        <authorList>
            <person name="Tohno M."/>
            <person name="Tanizawa Y."/>
            <person name="Arita M."/>
        </authorList>
    </citation>
    <scope>NUCLEOTIDE SEQUENCE [LARGE SCALE GENOMIC DNA]</scope>
    <source>
        <strain evidence="2 3">IWT30</strain>
    </source>
</reference>
<dbReference type="SUPFAM" id="SSF63829">
    <property type="entry name" value="Calcium-dependent phosphotriesterase"/>
    <property type="match status" value="1"/>
</dbReference>
<comment type="caution">
    <text evidence="2">The sequence shown here is derived from an EMBL/GenBank/DDBJ whole genome shotgun (WGS) entry which is preliminary data.</text>
</comment>
<sequence length="368" mass="41097" precursor="true">MKRIILGLMSFMTCAVLGQSVTADASVKVYHQRSTALINHPSSIRTLNNSKVKYVKVPKGFTHMKSNNHTNEMKAISGKGVTFKTRFLLPDPGKDNQPWGNPQSIAVSKSGYMYIVYCPTNLHNEGRIVRYDMKRLIQLGVEKDPKLLQSTYVKHDGQYSDKQKEVQRAIKVGGLFDTGHGQSLAYNLKTHALYMWRDNETKSGAPTSMAGYIQHISASSLKPDRAISFHLVSHGYIHGGHTLTFDKYGNAYFWSNPGNGANIYKGRVSTSHVIFRRTDQILRHIPGTHVQSMGYSTKRGRLYLISDDSIASFPAKQLNGHGSLKNSSFEWSELTPKRETEGLTFDGSGHGYLLVNHDPEVLLSTGVY</sequence>
<dbReference type="RefSeq" id="WP_225360267.1">
    <property type="nucleotide sequence ID" value="NZ_BCMF01000010.1"/>
</dbReference>
<keyword evidence="3" id="KW-1185">Reference proteome</keyword>
<feature type="chain" id="PRO_5012057481" description="Extracellular protein" evidence="1">
    <location>
        <begin position="26"/>
        <end position="368"/>
    </location>
</feature>
<name>A0A1Z5IEY4_9LACO</name>
<protein>
    <recommendedName>
        <fullName evidence="4">Extracellular protein</fullName>
    </recommendedName>
</protein>
<evidence type="ECO:0000256" key="1">
    <source>
        <dbReference type="SAM" id="SignalP"/>
    </source>
</evidence>
<accession>A0A1Z5IEY4</accession>
<evidence type="ECO:0008006" key="4">
    <source>
        <dbReference type="Google" id="ProtNLM"/>
    </source>
</evidence>